<feature type="non-terminal residue" evidence="2">
    <location>
        <position position="1"/>
    </location>
</feature>
<keyword evidence="3" id="KW-1185">Reference proteome</keyword>
<reference evidence="2" key="1">
    <citation type="submission" date="2022-04" db="EMBL/GenBank/DDBJ databases">
        <title>A functionally conserved STORR gene fusion in Papaver species that diverged 16.8 million years ago.</title>
        <authorList>
            <person name="Catania T."/>
        </authorList>
    </citation>
    <scope>NUCLEOTIDE SEQUENCE</scope>
    <source>
        <strain evidence="2">S-188037</strain>
    </source>
</reference>
<organism evidence="2 3">
    <name type="scientific">Papaver atlanticum</name>
    <dbReference type="NCBI Taxonomy" id="357466"/>
    <lineage>
        <taxon>Eukaryota</taxon>
        <taxon>Viridiplantae</taxon>
        <taxon>Streptophyta</taxon>
        <taxon>Embryophyta</taxon>
        <taxon>Tracheophyta</taxon>
        <taxon>Spermatophyta</taxon>
        <taxon>Magnoliopsida</taxon>
        <taxon>Ranunculales</taxon>
        <taxon>Papaveraceae</taxon>
        <taxon>Papaveroideae</taxon>
        <taxon>Papaver</taxon>
    </lineage>
</organism>
<dbReference type="Proteomes" id="UP001202328">
    <property type="component" value="Unassembled WGS sequence"/>
</dbReference>
<dbReference type="EMBL" id="JAJJMB010006306">
    <property type="protein sequence ID" value="KAI3935183.1"/>
    <property type="molecule type" value="Genomic_DNA"/>
</dbReference>
<accession>A0AAD4XPZ6</accession>
<feature type="region of interest" description="Disordered" evidence="1">
    <location>
        <begin position="45"/>
        <end position="70"/>
    </location>
</feature>
<evidence type="ECO:0000313" key="2">
    <source>
        <dbReference type="EMBL" id="KAI3935183.1"/>
    </source>
</evidence>
<gene>
    <name evidence="2" type="ORF">MKW98_018372</name>
</gene>
<comment type="caution">
    <text evidence="2">The sequence shown here is derived from an EMBL/GenBank/DDBJ whole genome shotgun (WGS) entry which is preliminary data.</text>
</comment>
<protein>
    <submittedName>
        <fullName evidence="2">Uncharacterized protein</fullName>
    </submittedName>
</protein>
<evidence type="ECO:0000256" key="1">
    <source>
        <dbReference type="SAM" id="MobiDB-lite"/>
    </source>
</evidence>
<name>A0AAD4XPZ6_9MAGN</name>
<proteinExistence type="predicted"/>
<feature type="compositionally biased region" description="Basic and acidic residues" evidence="1">
    <location>
        <begin position="59"/>
        <end position="70"/>
    </location>
</feature>
<dbReference type="AlphaFoldDB" id="A0AAD4XPZ6"/>
<evidence type="ECO:0000313" key="3">
    <source>
        <dbReference type="Proteomes" id="UP001202328"/>
    </source>
</evidence>
<sequence length="102" mass="11783">MVLLQKSDHQWLFFSCSLSSKLSTICAEQCPAHFGAMEPLVDPAEHSADPKAKKMMKKKGSDMKDGEWKSQRTSKRIKTLDLECYFELPFDFLLNYVWKAHP</sequence>